<accession>A0ABY5SWW0</accession>
<evidence type="ECO:0008006" key="5">
    <source>
        <dbReference type="Google" id="ProtNLM"/>
    </source>
</evidence>
<evidence type="ECO:0000313" key="4">
    <source>
        <dbReference type="Proteomes" id="UP001065265"/>
    </source>
</evidence>
<dbReference type="EMBL" id="CP092471">
    <property type="protein sequence ID" value="UVI38645.1"/>
    <property type="molecule type" value="Genomic_DNA"/>
</dbReference>
<feature type="chain" id="PRO_5046643566" description="DUF3106 domain-containing protein" evidence="2">
    <location>
        <begin position="22"/>
        <end position="143"/>
    </location>
</feature>
<keyword evidence="4" id="KW-1185">Reference proteome</keyword>
<keyword evidence="2" id="KW-0732">Signal</keyword>
<feature type="compositionally biased region" description="Low complexity" evidence="1">
    <location>
        <begin position="25"/>
        <end position="44"/>
    </location>
</feature>
<proteinExistence type="predicted"/>
<dbReference type="Proteomes" id="UP001065265">
    <property type="component" value="Chromosome"/>
</dbReference>
<dbReference type="RefSeq" id="WP_265557818.1">
    <property type="nucleotide sequence ID" value="NZ_CP092471.1"/>
</dbReference>
<evidence type="ECO:0000313" key="3">
    <source>
        <dbReference type="EMBL" id="UVI38645.1"/>
    </source>
</evidence>
<name>A0ABY5SWW0_9SPHN</name>
<protein>
    <recommendedName>
        <fullName evidence="5">DUF3106 domain-containing protein</fullName>
    </recommendedName>
</protein>
<evidence type="ECO:0000256" key="2">
    <source>
        <dbReference type="SAM" id="SignalP"/>
    </source>
</evidence>
<gene>
    <name evidence="3" type="ORF">L1F33_10330</name>
</gene>
<evidence type="ECO:0000256" key="1">
    <source>
        <dbReference type="SAM" id="MobiDB-lite"/>
    </source>
</evidence>
<organism evidence="3 4">
    <name type="scientific">Qipengyuania spongiae</name>
    <dbReference type="NCBI Taxonomy" id="2909673"/>
    <lineage>
        <taxon>Bacteria</taxon>
        <taxon>Pseudomonadati</taxon>
        <taxon>Pseudomonadota</taxon>
        <taxon>Alphaproteobacteria</taxon>
        <taxon>Sphingomonadales</taxon>
        <taxon>Erythrobacteraceae</taxon>
        <taxon>Qipengyuania</taxon>
    </lineage>
</organism>
<feature type="region of interest" description="Disordered" evidence="1">
    <location>
        <begin position="21"/>
        <end position="59"/>
    </location>
</feature>
<reference evidence="3" key="1">
    <citation type="submission" date="2022-02" db="EMBL/GenBank/DDBJ databases">
        <title>Qipengyuania spongiae sp. nov., isolated from marine sponge.</title>
        <authorList>
            <person name="Li Z."/>
            <person name="Zhang M."/>
        </authorList>
    </citation>
    <scope>NUCLEOTIDE SEQUENCE</scope>
    <source>
        <strain evidence="3">PHS-Z21</strain>
    </source>
</reference>
<sequence>MRNIMITGLMAGAAFSTAAVAQMKQPPTEAPTASPTTQTPPATQDPMADPMAHTAPDSPADQQVVDAIDNMAGGEMTAEQQAQHDAWPAETQTYYASLTPQRQQLFWQLRDADKVALSQLPEAEKESTWQMIEQQAQGMAPAR</sequence>
<feature type="signal peptide" evidence="2">
    <location>
        <begin position="1"/>
        <end position="21"/>
    </location>
</feature>